<dbReference type="EMBL" id="CP012900">
    <property type="protein sequence ID" value="ALJ26662.1"/>
    <property type="molecule type" value="Genomic_DNA"/>
</dbReference>
<dbReference type="Proteomes" id="UP000061010">
    <property type="component" value="Chromosome"/>
</dbReference>
<protein>
    <submittedName>
        <fullName evidence="3">Uncharacterized protein</fullName>
    </submittedName>
</protein>
<name>A0A0S1AV44_9GAMM</name>
<dbReference type="KEGG" id="sacz:AOT14_01850"/>
<evidence type="ECO:0000313" key="2">
    <source>
        <dbReference type="EMBL" id="ALJ26646.1"/>
    </source>
</evidence>
<dbReference type="EMBL" id="CP012900">
    <property type="protein sequence ID" value="ALJ26646.1"/>
    <property type="molecule type" value="Genomic_DNA"/>
</dbReference>
<keyword evidence="4" id="KW-1185">Reference proteome</keyword>
<gene>
    <name evidence="2" type="ORF">AOT14_01850</name>
    <name evidence="3" type="ORF">AOT14_02010</name>
</gene>
<dbReference type="PATRIC" id="fig|128780.6.peg.188"/>
<keyword evidence="1" id="KW-0472">Membrane</keyword>
<organism evidence="3 4">
    <name type="scientific">Stenotrophomonas acidaminiphila</name>
    <dbReference type="NCBI Taxonomy" id="128780"/>
    <lineage>
        <taxon>Bacteria</taxon>
        <taxon>Pseudomonadati</taxon>
        <taxon>Pseudomonadota</taxon>
        <taxon>Gammaproteobacteria</taxon>
        <taxon>Lysobacterales</taxon>
        <taxon>Lysobacteraceae</taxon>
        <taxon>Stenotrophomonas</taxon>
    </lineage>
</organism>
<keyword evidence="1" id="KW-0812">Transmembrane</keyword>
<evidence type="ECO:0000256" key="1">
    <source>
        <dbReference type="SAM" id="Phobius"/>
    </source>
</evidence>
<dbReference type="KEGG" id="sacz:AOT14_02010"/>
<evidence type="ECO:0000313" key="4">
    <source>
        <dbReference type="Proteomes" id="UP000061010"/>
    </source>
</evidence>
<evidence type="ECO:0000313" key="3">
    <source>
        <dbReference type="EMBL" id="ALJ26662.1"/>
    </source>
</evidence>
<proteinExistence type="predicted"/>
<keyword evidence="1" id="KW-1133">Transmembrane helix</keyword>
<sequence length="31" mass="3364">MCDDTKETIVQVLTVAAVILAAIFGRTNTRI</sequence>
<reference evidence="3 4" key="1">
    <citation type="journal article" date="2015" name="Genome Announc.">
        <title>Complete Genome Sequencing of Stenotrophomonas acidaminiphila ZAC14D2_NAIMI4_2, a Multidrug-Resistant Strain Isolated from Sediments of a Polluted River in Mexico, Uncovers New Antibiotic Resistance Genes and a Novel Class-II Lasso Peptide Biosynthesis Gene Cluster.</title>
        <authorList>
            <person name="Vinuesa P."/>
            <person name="Ochoa-Sanchez L.E."/>
        </authorList>
    </citation>
    <scope>NUCLEOTIDE SEQUENCE [LARGE SCALE GENOMIC DNA]</scope>
    <source>
        <strain evidence="3 4">ZAC14D2_NAIMI4_2</strain>
    </source>
</reference>
<feature type="transmembrane region" description="Helical" evidence="1">
    <location>
        <begin position="6"/>
        <end position="25"/>
    </location>
</feature>
<accession>A0A0S1AV44</accession>
<dbReference type="AlphaFoldDB" id="A0A0S1AV44"/>